<evidence type="ECO:0008006" key="3">
    <source>
        <dbReference type="Google" id="ProtNLM"/>
    </source>
</evidence>
<keyword evidence="2" id="KW-1185">Reference proteome</keyword>
<reference evidence="1 2" key="1">
    <citation type="submission" date="2019-01" db="EMBL/GenBank/DDBJ databases">
        <title>Sinorhodobacter populi sp. nov. isolated from the symptomatic bark tissue of Populus euramericana canker.</title>
        <authorList>
            <person name="Xu G."/>
        </authorList>
    </citation>
    <scope>NUCLEOTIDE SEQUENCE [LARGE SCALE GENOMIC DNA]</scope>
    <source>
        <strain evidence="1 2">2D-5</strain>
    </source>
</reference>
<organism evidence="1 2">
    <name type="scientific">Paenirhodobacter populi</name>
    <dbReference type="NCBI Taxonomy" id="2306993"/>
    <lineage>
        <taxon>Bacteria</taxon>
        <taxon>Pseudomonadati</taxon>
        <taxon>Pseudomonadota</taxon>
        <taxon>Alphaproteobacteria</taxon>
        <taxon>Rhodobacterales</taxon>
        <taxon>Rhodobacter group</taxon>
        <taxon>Paenirhodobacter</taxon>
    </lineage>
</organism>
<dbReference type="Gene3D" id="3.40.30.10">
    <property type="entry name" value="Glutaredoxin"/>
    <property type="match status" value="1"/>
</dbReference>
<accession>A0A443IN58</accession>
<gene>
    <name evidence="1" type="ORF">D2T33_17250</name>
</gene>
<evidence type="ECO:0000313" key="2">
    <source>
        <dbReference type="Proteomes" id="UP000285710"/>
    </source>
</evidence>
<name>A0A443IN58_9RHOB</name>
<dbReference type="EMBL" id="SAUW01000023">
    <property type="protein sequence ID" value="RWR07220.1"/>
    <property type="molecule type" value="Genomic_DNA"/>
</dbReference>
<dbReference type="SUPFAM" id="SSF47616">
    <property type="entry name" value="GST C-terminal domain-like"/>
    <property type="match status" value="1"/>
</dbReference>
<proteinExistence type="predicted"/>
<dbReference type="AlphaFoldDB" id="A0A443IN58"/>
<dbReference type="Gene3D" id="1.20.1050.10">
    <property type="match status" value="1"/>
</dbReference>
<reference evidence="1 2" key="2">
    <citation type="submission" date="2019-01" db="EMBL/GenBank/DDBJ databases">
        <authorList>
            <person name="Li Y."/>
        </authorList>
    </citation>
    <scope>NUCLEOTIDE SEQUENCE [LARGE SCALE GENOMIC DNA]</scope>
    <source>
        <strain evidence="1 2">2D-5</strain>
    </source>
</reference>
<protein>
    <recommendedName>
        <fullName evidence="3">Glutathione S-transferase</fullName>
    </recommendedName>
</protein>
<comment type="caution">
    <text evidence="1">The sequence shown here is derived from an EMBL/GenBank/DDBJ whole genome shotgun (WGS) entry which is preliminary data.</text>
</comment>
<dbReference type="InterPro" id="IPR036282">
    <property type="entry name" value="Glutathione-S-Trfase_C_sf"/>
</dbReference>
<sequence length="225" mass="24688">MAHVAFSLAAPFDCATAQAAALALLHRGTPFDWLPGAAGPDHGTQLSVVDLEGQEIRAGALPAILDWIEDFHPGQPLHPEDPATRGRHRALLRVAERLPARLGDMLTARTDRDLDIAQHFLLDLMQTFEEEAARADARLSNVDLALAPVLWRIALLDRDYATHVLAPLRRLRGRHERILSLAPTRRALNAAAERRFHDRIGRSAGLIATGGNRNDWSRALGPFGA</sequence>
<evidence type="ECO:0000313" key="1">
    <source>
        <dbReference type="EMBL" id="RWR07220.1"/>
    </source>
</evidence>
<dbReference type="RefSeq" id="WP_128270613.1">
    <property type="nucleotide sequence ID" value="NZ_SAUW01000023.1"/>
</dbReference>
<dbReference type="Proteomes" id="UP000285710">
    <property type="component" value="Unassembled WGS sequence"/>
</dbReference>